<dbReference type="EMBL" id="CP118710">
    <property type="protein sequence ID" value="WGK83286.1"/>
    <property type="molecule type" value="Genomic_DNA"/>
</dbReference>
<organism evidence="1 2">
    <name type="scientific">Vibrio aestuarianus</name>
    <dbReference type="NCBI Taxonomy" id="28171"/>
    <lineage>
        <taxon>Bacteria</taxon>
        <taxon>Pseudomonadati</taxon>
        <taxon>Pseudomonadota</taxon>
        <taxon>Gammaproteobacteria</taxon>
        <taxon>Vibrionales</taxon>
        <taxon>Vibrionaceae</taxon>
        <taxon>Vibrio</taxon>
    </lineage>
</organism>
<dbReference type="AlphaFoldDB" id="A0AAX3U7A4"/>
<dbReference type="Proteomes" id="UP001239257">
    <property type="component" value="Chromosome 2"/>
</dbReference>
<dbReference type="RefSeq" id="WP_301066827.1">
    <property type="nucleotide sequence ID" value="NZ_CP118710.1"/>
</dbReference>
<evidence type="ECO:0000313" key="2">
    <source>
        <dbReference type="Proteomes" id="UP001239257"/>
    </source>
</evidence>
<reference evidence="1" key="1">
    <citation type="submission" date="2022-02" db="EMBL/GenBank/DDBJ databases">
        <title>Emergence and expansion in Europe of a Vibrio aestuarianus clonal complex pathogenic for oysters.</title>
        <authorList>
            <person name="Mesnil A."/>
            <person name="Travers M.-A."/>
        </authorList>
    </citation>
    <scope>NUCLEOTIDE SEQUENCE</scope>
    <source>
        <strain evidence="1">U29</strain>
    </source>
</reference>
<protein>
    <submittedName>
        <fullName evidence="1">Uncharacterized protein</fullName>
    </submittedName>
</protein>
<evidence type="ECO:0000313" key="1">
    <source>
        <dbReference type="EMBL" id="WGK83286.1"/>
    </source>
</evidence>
<sequence length="58" mass="6000">MNNKKTLLAVSLAGIITGCGGSDGDSGSNTSELQAQIIDGYLVNAEVYTYDAIPTNSF</sequence>
<gene>
    <name evidence="1" type="ORF">PYE51_18195</name>
</gene>
<name>A0AAX3U7A4_9VIBR</name>
<proteinExistence type="predicted"/>
<dbReference type="PROSITE" id="PS51257">
    <property type="entry name" value="PROKAR_LIPOPROTEIN"/>
    <property type="match status" value="1"/>
</dbReference>
<accession>A0AAX3U7A4</accession>